<sequence length="213" mass="24169">MIMLNGTNYQLWRNMMKDLLFVKASHLPVFATKKPESKSDEGYDDVEDRASIADHVTPSGTVTLEIAKNGVLNDVVRRRSMERDELGVDNSASLHVTYKEFFTSYNLVTNHGTKFTLRDVIHSPDIRLNLISARKLDDERQTGKKLKCIRTDNGGDNVDLLMVSVIVPLQGDVPDKVWFSKEVSYDHLRVFGCKAFVHIPKDESSELDAKTRQ</sequence>
<protein>
    <submittedName>
        <fullName evidence="1">Uncharacterized protein</fullName>
    </submittedName>
</protein>
<keyword evidence="2" id="KW-1185">Reference proteome</keyword>
<dbReference type="AlphaFoldDB" id="A0A8X9A3S4"/>
<accession>A0A8X9A3S4</accession>
<reference evidence="1" key="2">
    <citation type="submission" date="2020-08" db="EMBL/GenBank/DDBJ databases">
        <title>Plant Genome Project.</title>
        <authorList>
            <person name="Zhang R.-G."/>
        </authorList>
    </citation>
    <scope>NUCLEOTIDE SEQUENCE</scope>
    <source>
        <strain evidence="1">Huo1</strain>
        <tissue evidence="1">Leaf</tissue>
    </source>
</reference>
<gene>
    <name evidence="1" type="ORF">SASPL_111938</name>
</gene>
<name>A0A8X9A3S4_SALSN</name>
<evidence type="ECO:0000313" key="1">
    <source>
        <dbReference type="EMBL" id="KAG6427692.1"/>
    </source>
</evidence>
<organism evidence="1">
    <name type="scientific">Salvia splendens</name>
    <name type="common">Scarlet sage</name>
    <dbReference type="NCBI Taxonomy" id="180675"/>
    <lineage>
        <taxon>Eukaryota</taxon>
        <taxon>Viridiplantae</taxon>
        <taxon>Streptophyta</taxon>
        <taxon>Embryophyta</taxon>
        <taxon>Tracheophyta</taxon>
        <taxon>Spermatophyta</taxon>
        <taxon>Magnoliopsida</taxon>
        <taxon>eudicotyledons</taxon>
        <taxon>Gunneridae</taxon>
        <taxon>Pentapetalae</taxon>
        <taxon>asterids</taxon>
        <taxon>lamiids</taxon>
        <taxon>Lamiales</taxon>
        <taxon>Lamiaceae</taxon>
        <taxon>Nepetoideae</taxon>
        <taxon>Mentheae</taxon>
        <taxon>Salviinae</taxon>
        <taxon>Salvia</taxon>
        <taxon>Salvia subgen. Calosphace</taxon>
        <taxon>core Calosphace</taxon>
    </lineage>
</organism>
<dbReference type="EMBL" id="PNBA02000004">
    <property type="protein sequence ID" value="KAG6427692.1"/>
    <property type="molecule type" value="Genomic_DNA"/>
</dbReference>
<proteinExistence type="predicted"/>
<comment type="caution">
    <text evidence="1">The sequence shown here is derived from an EMBL/GenBank/DDBJ whole genome shotgun (WGS) entry which is preliminary data.</text>
</comment>
<evidence type="ECO:0000313" key="2">
    <source>
        <dbReference type="Proteomes" id="UP000298416"/>
    </source>
</evidence>
<reference evidence="1" key="1">
    <citation type="submission" date="2018-01" db="EMBL/GenBank/DDBJ databases">
        <authorList>
            <person name="Mao J.F."/>
        </authorList>
    </citation>
    <scope>NUCLEOTIDE SEQUENCE</scope>
    <source>
        <strain evidence="1">Huo1</strain>
        <tissue evidence="1">Leaf</tissue>
    </source>
</reference>
<dbReference type="Proteomes" id="UP000298416">
    <property type="component" value="Unassembled WGS sequence"/>
</dbReference>